<keyword evidence="1" id="KW-0812">Transmembrane</keyword>
<keyword evidence="1" id="KW-0472">Membrane</keyword>
<accession>A0A017RU89</accession>
<dbReference type="RefSeq" id="WP_035380171.1">
    <property type="nucleotide sequence ID" value="NZ_AZQP01000027.1"/>
</dbReference>
<evidence type="ECO:0008006" key="4">
    <source>
        <dbReference type="Google" id="ProtNLM"/>
    </source>
</evidence>
<dbReference type="OrthoDB" id="1935191at2"/>
<dbReference type="EMBL" id="AZQP01000027">
    <property type="protein sequence ID" value="EYE88161.1"/>
    <property type="molecule type" value="Genomic_DNA"/>
</dbReference>
<evidence type="ECO:0000313" key="2">
    <source>
        <dbReference type="EMBL" id="EYE88161.1"/>
    </source>
</evidence>
<keyword evidence="1" id="KW-1133">Transmembrane helix</keyword>
<evidence type="ECO:0000313" key="3">
    <source>
        <dbReference type="Proteomes" id="UP000019681"/>
    </source>
</evidence>
<sequence length="298" mass="33305">MKLKVYIVKKQQLIWAAIVLLIIIVSAILIISIKAQQTISNVTPAKTYHVDLDNDGKSDSIILNTDSDTGKYSVTIMSPDGIAHSLEADPAIKTLGYFSKDWPIKITLEDINNDGTSEVILQSSDQQGPILHIFKYANGETERIASGRYSFYGTFKSPVDKSNILMLGSKNNSEIKYTYLSTKFGKLYPYMAPSSLNLGKTVISNIVSYIEKMDVETSSMDAENKHVSKLSKGSFLDCLLTSAKYYGHEIPSECSYIMRTKSISNNNENLVTYKITLKLSKYDTKKPEYKITSINIIK</sequence>
<dbReference type="STRING" id="1403537.Q428_09335"/>
<protein>
    <recommendedName>
        <fullName evidence="4">VCBS repeat-containing protein</fullName>
    </recommendedName>
</protein>
<organism evidence="2 3">
    <name type="scientific">Fervidicella metallireducens AeB</name>
    <dbReference type="NCBI Taxonomy" id="1403537"/>
    <lineage>
        <taxon>Bacteria</taxon>
        <taxon>Bacillati</taxon>
        <taxon>Bacillota</taxon>
        <taxon>Clostridia</taxon>
        <taxon>Eubacteriales</taxon>
        <taxon>Clostridiaceae</taxon>
        <taxon>Fervidicella</taxon>
    </lineage>
</organism>
<dbReference type="InterPro" id="IPR028994">
    <property type="entry name" value="Integrin_alpha_N"/>
</dbReference>
<comment type="caution">
    <text evidence="2">The sequence shown here is derived from an EMBL/GenBank/DDBJ whole genome shotgun (WGS) entry which is preliminary data.</text>
</comment>
<dbReference type="AlphaFoldDB" id="A0A017RU89"/>
<dbReference type="SUPFAM" id="SSF69318">
    <property type="entry name" value="Integrin alpha N-terminal domain"/>
    <property type="match status" value="1"/>
</dbReference>
<name>A0A017RU89_9CLOT</name>
<reference evidence="2 3" key="1">
    <citation type="journal article" date="2014" name="Genome Announc.">
        <title>Draft Genome Sequence of Fervidicella metallireducens Strain AeBT, an Iron-Reducing Thermoanaerobe from the Great Artesian Basin.</title>
        <authorList>
            <person name="Patel B.K."/>
        </authorList>
    </citation>
    <scope>NUCLEOTIDE SEQUENCE [LARGE SCALE GENOMIC DNA]</scope>
    <source>
        <strain evidence="2 3">AeB</strain>
    </source>
</reference>
<evidence type="ECO:0000256" key="1">
    <source>
        <dbReference type="SAM" id="Phobius"/>
    </source>
</evidence>
<dbReference type="Proteomes" id="UP000019681">
    <property type="component" value="Unassembled WGS sequence"/>
</dbReference>
<keyword evidence="3" id="KW-1185">Reference proteome</keyword>
<gene>
    <name evidence="2" type="ORF">Q428_09335</name>
</gene>
<proteinExistence type="predicted"/>
<feature type="transmembrane region" description="Helical" evidence="1">
    <location>
        <begin position="12"/>
        <end position="33"/>
    </location>
</feature>